<evidence type="ECO:0000313" key="5">
    <source>
        <dbReference type="EMBL" id="SEO63801.1"/>
    </source>
</evidence>
<dbReference type="OrthoDB" id="9813413at2"/>
<evidence type="ECO:0000256" key="3">
    <source>
        <dbReference type="ARBA" id="ARBA00023163"/>
    </source>
</evidence>
<gene>
    <name evidence="5" type="ORF">SAMN04488134_11029</name>
</gene>
<protein>
    <submittedName>
        <fullName evidence="5">AraC-type DNA-binding protein</fullName>
    </submittedName>
</protein>
<dbReference type="Gene3D" id="1.10.10.60">
    <property type="entry name" value="Homeodomain-like"/>
    <property type="match status" value="2"/>
</dbReference>
<evidence type="ECO:0000256" key="2">
    <source>
        <dbReference type="ARBA" id="ARBA00023125"/>
    </source>
</evidence>
<dbReference type="PRINTS" id="PR00032">
    <property type="entry name" value="HTHARAC"/>
</dbReference>
<dbReference type="EMBL" id="FODJ01000010">
    <property type="protein sequence ID" value="SEO63801.1"/>
    <property type="molecule type" value="Genomic_DNA"/>
</dbReference>
<evidence type="ECO:0000313" key="6">
    <source>
        <dbReference type="Proteomes" id="UP000199300"/>
    </source>
</evidence>
<dbReference type="InterPro" id="IPR037923">
    <property type="entry name" value="HTH-like"/>
</dbReference>
<evidence type="ECO:0000259" key="4">
    <source>
        <dbReference type="PROSITE" id="PS01124"/>
    </source>
</evidence>
<proteinExistence type="predicted"/>
<dbReference type="SMART" id="SM00342">
    <property type="entry name" value="HTH_ARAC"/>
    <property type="match status" value="1"/>
</dbReference>
<dbReference type="InterPro" id="IPR018060">
    <property type="entry name" value="HTH_AraC"/>
</dbReference>
<dbReference type="GO" id="GO:0003700">
    <property type="term" value="F:DNA-binding transcription factor activity"/>
    <property type="evidence" value="ECO:0007669"/>
    <property type="project" value="InterPro"/>
</dbReference>
<dbReference type="Pfam" id="PF02311">
    <property type="entry name" value="AraC_binding"/>
    <property type="match status" value="1"/>
</dbReference>
<dbReference type="Proteomes" id="UP000199300">
    <property type="component" value="Unassembled WGS sequence"/>
</dbReference>
<dbReference type="InterPro" id="IPR020449">
    <property type="entry name" value="Tscrpt_reg_AraC-type_HTH"/>
</dbReference>
<organism evidence="5 6">
    <name type="scientific">Amphibacillus marinus</name>
    <dbReference type="NCBI Taxonomy" id="872970"/>
    <lineage>
        <taxon>Bacteria</taxon>
        <taxon>Bacillati</taxon>
        <taxon>Bacillota</taxon>
        <taxon>Bacilli</taxon>
        <taxon>Bacillales</taxon>
        <taxon>Bacillaceae</taxon>
        <taxon>Amphibacillus</taxon>
    </lineage>
</organism>
<keyword evidence="6" id="KW-1185">Reference proteome</keyword>
<dbReference type="InterPro" id="IPR009057">
    <property type="entry name" value="Homeodomain-like_sf"/>
</dbReference>
<dbReference type="GO" id="GO:0043565">
    <property type="term" value="F:sequence-specific DNA binding"/>
    <property type="evidence" value="ECO:0007669"/>
    <property type="project" value="InterPro"/>
</dbReference>
<dbReference type="SUPFAM" id="SSF51215">
    <property type="entry name" value="Regulatory protein AraC"/>
    <property type="match status" value="1"/>
</dbReference>
<dbReference type="RefSeq" id="WP_091499090.1">
    <property type="nucleotide sequence ID" value="NZ_FODJ01000010.1"/>
</dbReference>
<dbReference type="AlphaFoldDB" id="A0A1H8RBN6"/>
<dbReference type="STRING" id="872970.SAMN04488134_11029"/>
<accession>A0A1H8RBN6</accession>
<feature type="domain" description="HTH araC/xylS-type" evidence="4">
    <location>
        <begin position="181"/>
        <end position="277"/>
    </location>
</feature>
<dbReference type="InterPro" id="IPR003313">
    <property type="entry name" value="AraC-bd"/>
</dbReference>
<dbReference type="PROSITE" id="PS00041">
    <property type="entry name" value="HTH_ARAC_FAMILY_1"/>
    <property type="match status" value="1"/>
</dbReference>
<dbReference type="PANTHER" id="PTHR43280">
    <property type="entry name" value="ARAC-FAMILY TRANSCRIPTIONAL REGULATOR"/>
    <property type="match status" value="1"/>
</dbReference>
<evidence type="ECO:0000256" key="1">
    <source>
        <dbReference type="ARBA" id="ARBA00023015"/>
    </source>
</evidence>
<dbReference type="PROSITE" id="PS01124">
    <property type="entry name" value="HTH_ARAC_FAMILY_2"/>
    <property type="match status" value="1"/>
</dbReference>
<keyword evidence="2 5" id="KW-0238">DNA-binding</keyword>
<keyword evidence="3" id="KW-0804">Transcription</keyword>
<dbReference type="Pfam" id="PF12833">
    <property type="entry name" value="HTH_18"/>
    <property type="match status" value="1"/>
</dbReference>
<dbReference type="SUPFAM" id="SSF46689">
    <property type="entry name" value="Homeodomain-like"/>
    <property type="match status" value="2"/>
</dbReference>
<reference evidence="5 6" key="1">
    <citation type="submission" date="2016-10" db="EMBL/GenBank/DDBJ databases">
        <authorList>
            <person name="de Groot N.N."/>
        </authorList>
    </citation>
    <scope>NUCLEOTIDE SEQUENCE [LARGE SCALE GENOMIC DNA]</scope>
    <source>
        <strain evidence="5 6">CGMCC 1.10434</strain>
    </source>
</reference>
<name>A0A1H8RBN6_9BACI</name>
<dbReference type="InterPro" id="IPR018062">
    <property type="entry name" value="HTH_AraC-typ_CS"/>
</dbReference>
<dbReference type="PANTHER" id="PTHR43280:SF2">
    <property type="entry name" value="HTH-TYPE TRANSCRIPTIONAL REGULATOR EXSA"/>
    <property type="match status" value="1"/>
</dbReference>
<keyword evidence="1" id="KW-0805">Transcription regulation</keyword>
<sequence>MSELNIFNTLSEFISLRINGVNEVTHSADWFESRKHPDYDLWFIAAGEIQLQIKDTIHNAKAGELVLFSPKVAYTATAKENGCKIVYTHFDFGISEQLHILDNFHLSGILSGQLVEEELLGFLNVYDDYRIKKPLSSLRLKAALTFLLAKIIEHYDTGVYYGLFSQHFSNQANTGTLDTLKPVFDYIQNNVNSPIRISDLANITGVSEKYFIAYFKKLVGVTPGRYIYQIKMNQARDMLYSKNYTIQEIAEQLGYPDQFSFSKSFKKYFKVSPSKFH</sequence>